<keyword evidence="1" id="KW-1133">Transmembrane helix</keyword>
<dbReference type="Gene3D" id="1.20.58.760">
    <property type="entry name" value="Peptidase M41"/>
    <property type="match status" value="1"/>
</dbReference>
<keyword evidence="3" id="KW-1185">Reference proteome</keyword>
<feature type="transmembrane region" description="Helical" evidence="1">
    <location>
        <begin position="61"/>
        <end position="82"/>
    </location>
</feature>
<accession>A0ABR7IB98</accession>
<proteinExistence type="predicted"/>
<evidence type="ECO:0000256" key="1">
    <source>
        <dbReference type="SAM" id="Phobius"/>
    </source>
</evidence>
<protein>
    <recommendedName>
        <fullName evidence="4">SHOCT domain-containing protein</fullName>
    </recommendedName>
</protein>
<dbReference type="SUPFAM" id="SSF140990">
    <property type="entry name" value="FtsH protease domain-like"/>
    <property type="match status" value="1"/>
</dbReference>
<dbReference type="InterPro" id="IPR037219">
    <property type="entry name" value="Peptidase_M41-like"/>
</dbReference>
<gene>
    <name evidence="2" type="ORF">H8Z76_09430</name>
</gene>
<name>A0ABR7IB98_9FIRM</name>
<sequence>MVDKKEVSKVQIEDDMIYFQDKEETPNYYETAAFEDPDLVERLYDAGCSFDRVVQKEMSPLLSFLLTWILPILIFAGLGELLSANMDKLHKIAKYLYEQETITGEEFMKLLEEKEES</sequence>
<reference evidence="2 3" key="1">
    <citation type="submission" date="2020-08" db="EMBL/GenBank/DDBJ databases">
        <title>Genome public.</title>
        <authorList>
            <person name="Liu C."/>
            <person name="Sun Q."/>
        </authorList>
    </citation>
    <scope>NUCLEOTIDE SEQUENCE [LARGE SCALE GENOMIC DNA]</scope>
    <source>
        <strain evidence="2 3">BX0805</strain>
    </source>
</reference>
<dbReference type="Gene3D" id="3.30.720.210">
    <property type="match status" value="1"/>
</dbReference>
<dbReference type="EMBL" id="JACOQH010000006">
    <property type="protein sequence ID" value="MBC5754226.1"/>
    <property type="molecule type" value="Genomic_DNA"/>
</dbReference>
<organism evidence="2 3">
    <name type="scientific">Roseburia yibonii</name>
    <dbReference type="NCBI Taxonomy" id="2763063"/>
    <lineage>
        <taxon>Bacteria</taxon>
        <taxon>Bacillati</taxon>
        <taxon>Bacillota</taxon>
        <taxon>Clostridia</taxon>
        <taxon>Lachnospirales</taxon>
        <taxon>Lachnospiraceae</taxon>
        <taxon>Roseburia</taxon>
    </lineage>
</organism>
<comment type="caution">
    <text evidence="2">The sequence shown here is derived from an EMBL/GenBank/DDBJ whole genome shotgun (WGS) entry which is preliminary data.</text>
</comment>
<keyword evidence="1" id="KW-0812">Transmembrane</keyword>
<dbReference type="Proteomes" id="UP000621540">
    <property type="component" value="Unassembled WGS sequence"/>
</dbReference>
<evidence type="ECO:0000313" key="3">
    <source>
        <dbReference type="Proteomes" id="UP000621540"/>
    </source>
</evidence>
<evidence type="ECO:0000313" key="2">
    <source>
        <dbReference type="EMBL" id="MBC5754226.1"/>
    </source>
</evidence>
<evidence type="ECO:0008006" key="4">
    <source>
        <dbReference type="Google" id="ProtNLM"/>
    </source>
</evidence>
<keyword evidence="1" id="KW-0472">Membrane</keyword>